<evidence type="ECO:0000256" key="3">
    <source>
        <dbReference type="ARBA" id="ARBA00023015"/>
    </source>
</evidence>
<reference evidence="7 8" key="1">
    <citation type="submission" date="2024-03" db="EMBL/GenBank/DDBJ databases">
        <authorList>
            <person name="Brejova B."/>
        </authorList>
    </citation>
    <scope>NUCLEOTIDE SEQUENCE [LARGE SCALE GENOMIC DNA]</scope>
    <source>
        <strain evidence="7 8">CBS 14171</strain>
    </source>
</reference>
<comment type="subcellular location">
    <subcellularLocation>
        <location evidence="1">Nucleus</location>
    </subcellularLocation>
</comment>
<evidence type="ECO:0008006" key="9">
    <source>
        <dbReference type="Google" id="ProtNLM"/>
    </source>
</evidence>
<organism evidence="7 8">
    <name type="scientific">Lodderomyces beijingensis</name>
    <dbReference type="NCBI Taxonomy" id="1775926"/>
    <lineage>
        <taxon>Eukaryota</taxon>
        <taxon>Fungi</taxon>
        <taxon>Dikarya</taxon>
        <taxon>Ascomycota</taxon>
        <taxon>Saccharomycotina</taxon>
        <taxon>Pichiomycetes</taxon>
        <taxon>Debaryomycetaceae</taxon>
        <taxon>Candida/Lodderomyces clade</taxon>
        <taxon>Lodderomyces</taxon>
    </lineage>
</organism>
<sequence>MTSYNPSSFQVQALASSISRRLSSETNALLVNIVPTGRQAKRHAQQINYAEDFGDDFEFESTPNDLAYENGRSSRTIIEAKTQVDIQKFTPARNTPRLKSLENEINVNAQTGKPDVLIPIKLNIESTHTNHKLNDIFMWNMNESLVTPTDFAAILCNDLELPNQMITQIADSITQQLDEYSYASSLTISNRNPCNVIIDLSVNLNKQLYQDRIEWDLNQNEVTPEQFAEIVVADLGLSLEFQLAISHALHEIIIRVKKEAIDGSFNNELHNLHLVKGIIFENGLRIFTESSISNGNDRWEPSVEILSSSEIERRENERIRNLRRLKRESMRRDYDENPSKKRHVGRPRKEEYSTGEWR</sequence>
<evidence type="ECO:0000256" key="1">
    <source>
        <dbReference type="ARBA" id="ARBA00004123"/>
    </source>
</evidence>
<comment type="similarity">
    <text evidence="2">Belongs to the SNF5 family.</text>
</comment>
<keyword evidence="4" id="KW-0804">Transcription</keyword>
<dbReference type="EMBL" id="OZ022405">
    <property type="protein sequence ID" value="CAK9435688.1"/>
    <property type="molecule type" value="Genomic_DNA"/>
</dbReference>
<dbReference type="Proteomes" id="UP001497383">
    <property type="component" value="Chromosome 1"/>
</dbReference>
<dbReference type="GeneID" id="92205611"/>
<dbReference type="PANTHER" id="PTHR10019">
    <property type="entry name" value="SNF5"/>
    <property type="match status" value="1"/>
</dbReference>
<dbReference type="InterPro" id="IPR006939">
    <property type="entry name" value="SNF5"/>
</dbReference>
<feature type="compositionally biased region" description="Basic and acidic residues" evidence="6">
    <location>
        <begin position="347"/>
        <end position="358"/>
    </location>
</feature>
<evidence type="ECO:0000313" key="8">
    <source>
        <dbReference type="Proteomes" id="UP001497383"/>
    </source>
</evidence>
<keyword evidence="5" id="KW-0539">Nucleus</keyword>
<evidence type="ECO:0000256" key="6">
    <source>
        <dbReference type="SAM" id="MobiDB-lite"/>
    </source>
</evidence>
<evidence type="ECO:0000256" key="2">
    <source>
        <dbReference type="ARBA" id="ARBA00010239"/>
    </source>
</evidence>
<evidence type="ECO:0000256" key="4">
    <source>
        <dbReference type="ARBA" id="ARBA00023163"/>
    </source>
</evidence>
<feature type="compositionally biased region" description="Basic and acidic residues" evidence="6">
    <location>
        <begin position="330"/>
        <end position="339"/>
    </location>
</feature>
<gene>
    <name evidence="7" type="ORF">LODBEIA_P04150</name>
</gene>
<protein>
    <recommendedName>
        <fullName evidence="9">Chromatin structure-remodeling complex subunit SFH1</fullName>
    </recommendedName>
</protein>
<proteinExistence type="inferred from homology"/>
<keyword evidence="3" id="KW-0805">Transcription regulation</keyword>
<name>A0ABP0ZDE6_9ASCO</name>
<evidence type="ECO:0000256" key="5">
    <source>
        <dbReference type="ARBA" id="ARBA00023242"/>
    </source>
</evidence>
<dbReference type="Pfam" id="PF04855">
    <property type="entry name" value="SNF5"/>
    <property type="match status" value="1"/>
</dbReference>
<evidence type="ECO:0000313" key="7">
    <source>
        <dbReference type="EMBL" id="CAK9435688.1"/>
    </source>
</evidence>
<feature type="region of interest" description="Disordered" evidence="6">
    <location>
        <begin position="330"/>
        <end position="358"/>
    </location>
</feature>
<accession>A0ABP0ZDE6</accession>
<keyword evidence="8" id="KW-1185">Reference proteome</keyword>
<dbReference type="RefSeq" id="XP_066827353.1">
    <property type="nucleotide sequence ID" value="XM_066974339.1"/>
</dbReference>